<dbReference type="GO" id="GO:0008168">
    <property type="term" value="F:methyltransferase activity"/>
    <property type="evidence" value="ECO:0007669"/>
    <property type="project" value="UniProtKB-KW"/>
</dbReference>
<evidence type="ECO:0000256" key="10">
    <source>
        <dbReference type="ARBA" id="ARBA00025699"/>
    </source>
</evidence>
<keyword evidence="6 12" id="KW-0698">rRNA processing</keyword>
<keyword evidence="9 12" id="KW-0949">S-adenosyl-L-methionine</keyword>
<keyword evidence="16" id="KW-1185">Reference proteome</keyword>
<feature type="domain" description="Ribosomal RNA small subunit methyltransferase E methyltransferase" evidence="13">
    <location>
        <begin position="74"/>
        <end position="243"/>
    </location>
</feature>
<organism evidence="15 16">
    <name type="scientific">Fictibacillus iocasae</name>
    <dbReference type="NCBI Taxonomy" id="2715437"/>
    <lineage>
        <taxon>Bacteria</taxon>
        <taxon>Bacillati</taxon>
        <taxon>Bacillota</taxon>
        <taxon>Bacilli</taxon>
        <taxon>Bacillales</taxon>
        <taxon>Fictibacillaceae</taxon>
        <taxon>Fictibacillus</taxon>
    </lineage>
</organism>
<evidence type="ECO:0000313" key="15">
    <source>
        <dbReference type="EMBL" id="MFC7372528.1"/>
    </source>
</evidence>
<proteinExistence type="inferred from homology"/>
<dbReference type="EMBL" id="JBHTCP010000043">
    <property type="protein sequence ID" value="MFC7372528.1"/>
    <property type="molecule type" value="Genomic_DNA"/>
</dbReference>
<evidence type="ECO:0000256" key="9">
    <source>
        <dbReference type="ARBA" id="ARBA00022691"/>
    </source>
</evidence>
<dbReference type="NCBIfam" id="NF008691">
    <property type="entry name" value="PRK11713.1-4"/>
    <property type="match status" value="1"/>
</dbReference>
<dbReference type="PIRSF" id="PIRSF015601">
    <property type="entry name" value="MTase_slr0722"/>
    <property type="match status" value="1"/>
</dbReference>
<evidence type="ECO:0000256" key="6">
    <source>
        <dbReference type="ARBA" id="ARBA00022552"/>
    </source>
</evidence>
<dbReference type="Gene3D" id="3.40.1280.10">
    <property type="match status" value="1"/>
</dbReference>
<dbReference type="InterPro" id="IPR015947">
    <property type="entry name" value="PUA-like_sf"/>
</dbReference>
<evidence type="ECO:0000259" key="14">
    <source>
        <dbReference type="Pfam" id="PF20260"/>
    </source>
</evidence>
<evidence type="ECO:0000256" key="7">
    <source>
        <dbReference type="ARBA" id="ARBA00022603"/>
    </source>
</evidence>
<dbReference type="SUPFAM" id="SSF88697">
    <property type="entry name" value="PUA domain-like"/>
    <property type="match status" value="1"/>
</dbReference>
<dbReference type="SUPFAM" id="SSF75217">
    <property type="entry name" value="alpha/beta knot"/>
    <property type="match status" value="1"/>
</dbReference>
<dbReference type="Pfam" id="PF20260">
    <property type="entry name" value="PUA_4"/>
    <property type="match status" value="1"/>
</dbReference>
<name>A0ABW2NTG8_9BACL</name>
<evidence type="ECO:0000256" key="3">
    <source>
        <dbReference type="ARBA" id="ARBA00012328"/>
    </source>
</evidence>
<comment type="caution">
    <text evidence="15">The sequence shown here is derived from an EMBL/GenBank/DDBJ whole genome shotgun (WGS) entry which is preliminary data.</text>
</comment>
<feature type="domain" description="Ribosomal RNA small subunit methyltransferase E PUA-like" evidence="14">
    <location>
        <begin position="18"/>
        <end position="65"/>
    </location>
</feature>
<evidence type="ECO:0000256" key="12">
    <source>
        <dbReference type="PIRNR" id="PIRNR015601"/>
    </source>
</evidence>
<evidence type="ECO:0000256" key="1">
    <source>
        <dbReference type="ARBA" id="ARBA00004496"/>
    </source>
</evidence>
<dbReference type="InterPro" id="IPR029026">
    <property type="entry name" value="tRNA_m1G_MTases_N"/>
</dbReference>
<dbReference type="RefSeq" id="WP_379750109.1">
    <property type="nucleotide sequence ID" value="NZ_JBHTCP010000043.1"/>
</dbReference>
<dbReference type="GO" id="GO:0032259">
    <property type="term" value="P:methylation"/>
    <property type="evidence" value="ECO:0007669"/>
    <property type="project" value="UniProtKB-KW"/>
</dbReference>
<dbReference type="InterPro" id="IPR029028">
    <property type="entry name" value="Alpha/beta_knot_MTases"/>
</dbReference>
<evidence type="ECO:0000256" key="5">
    <source>
        <dbReference type="ARBA" id="ARBA00022490"/>
    </source>
</evidence>
<dbReference type="Pfam" id="PF04452">
    <property type="entry name" value="Methyltrans_RNA"/>
    <property type="match status" value="1"/>
</dbReference>
<dbReference type="Proteomes" id="UP001596549">
    <property type="component" value="Unassembled WGS sequence"/>
</dbReference>
<sequence length="250" mass="27176">MQRYFIEPLQKNGDHISITGEDASHMARVMRMVPGDKIVCSDNTGMSMVCELISVAADHAECKVLEVYEDRSSLPVSVCIAQGLPKGDKLEWIVQKGTELGAASFFPFSSSRAIVKWDEKKGAKKTERLGKIAKEAAEQAHRSVVPVVQSPGSFQDLLKMAETYTIKIAAYEESAKSSETSMFAAALKQTRPGDSILCVIGPEGGLSEKEADALVSHGFQLCGLGPRILRTETASLYMLSAISYHFELLG</sequence>
<dbReference type="InterPro" id="IPR006700">
    <property type="entry name" value="RsmE"/>
</dbReference>
<dbReference type="InterPro" id="IPR046887">
    <property type="entry name" value="RsmE_PUA-like"/>
</dbReference>
<evidence type="ECO:0000256" key="8">
    <source>
        <dbReference type="ARBA" id="ARBA00022679"/>
    </source>
</evidence>
<comment type="subcellular location">
    <subcellularLocation>
        <location evidence="1 12">Cytoplasm</location>
    </subcellularLocation>
</comment>
<keyword evidence="7 12" id="KW-0489">Methyltransferase</keyword>
<evidence type="ECO:0000256" key="11">
    <source>
        <dbReference type="ARBA" id="ARBA00047944"/>
    </source>
</evidence>
<dbReference type="InterPro" id="IPR046886">
    <property type="entry name" value="RsmE_MTase_dom"/>
</dbReference>
<keyword evidence="5 12" id="KW-0963">Cytoplasm</keyword>
<dbReference type="CDD" id="cd18084">
    <property type="entry name" value="RsmE-like"/>
    <property type="match status" value="1"/>
</dbReference>
<dbReference type="PANTHER" id="PTHR30027">
    <property type="entry name" value="RIBOSOMAL RNA SMALL SUBUNIT METHYLTRANSFERASE E"/>
    <property type="match status" value="1"/>
</dbReference>
<gene>
    <name evidence="15" type="ORF">ACFQPF_12690</name>
</gene>
<dbReference type="NCBIfam" id="TIGR00046">
    <property type="entry name" value="RsmE family RNA methyltransferase"/>
    <property type="match status" value="1"/>
</dbReference>
<keyword evidence="8 12" id="KW-0808">Transferase</keyword>
<comment type="similarity">
    <text evidence="2 12">Belongs to the RNA methyltransferase RsmE family.</text>
</comment>
<reference evidence="16" key="1">
    <citation type="journal article" date="2019" name="Int. J. Syst. Evol. Microbiol.">
        <title>The Global Catalogue of Microorganisms (GCM) 10K type strain sequencing project: providing services to taxonomists for standard genome sequencing and annotation.</title>
        <authorList>
            <consortium name="The Broad Institute Genomics Platform"/>
            <consortium name="The Broad Institute Genome Sequencing Center for Infectious Disease"/>
            <person name="Wu L."/>
            <person name="Ma J."/>
        </authorList>
    </citation>
    <scope>NUCLEOTIDE SEQUENCE [LARGE SCALE GENOMIC DNA]</scope>
    <source>
        <strain evidence="16">NBRC 106396</strain>
    </source>
</reference>
<evidence type="ECO:0000259" key="13">
    <source>
        <dbReference type="Pfam" id="PF04452"/>
    </source>
</evidence>
<accession>A0ABW2NTG8</accession>
<dbReference type="Gene3D" id="2.40.240.20">
    <property type="entry name" value="Hypothetical PUA domain-like, domain 1"/>
    <property type="match status" value="1"/>
</dbReference>
<comment type="function">
    <text evidence="10 12">Specifically methylates the N3 position of the uracil ring of uridine 1498 (m3U1498) in 16S rRNA. Acts on the fully assembled 30S ribosomal subunit.</text>
</comment>
<comment type="catalytic activity">
    <reaction evidence="11 12">
        <text>uridine(1498) in 16S rRNA + S-adenosyl-L-methionine = N(3)-methyluridine(1498) in 16S rRNA + S-adenosyl-L-homocysteine + H(+)</text>
        <dbReference type="Rhea" id="RHEA:42920"/>
        <dbReference type="Rhea" id="RHEA-COMP:10283"/>
        <dbReference type="Rhea" id="RHEA-COMP:10284"/>
        <dbReference type="ChEBI" id="CHEBI:15378"/>
        <dbReference type="ChEBI" id="CHEBI:57856"/>
        <dbReference type="ChEBI" id="CHEBI:59789"/>
        <dbReference type="ChEBI" id="CHEBI:65315"/>
        <dbReference type="ChEBI" id="CHEBI:74502"/>
        <dbReference type="EC" id="2.1.1.193"/>
    </reaction>
</comment>
<evidence type="ECO:0000313" key="16">
    <source>
        <dbReference type="Proteomes" id="UP001596549"/>
    </source>
</evidence>
<dbReference type="PANTHER" id="PTHR30027:SF3">
    <property type="entry name" value="16S RRNA (URACIL(1498)-N(3))-METHYLTRANSFERASE"/>
    <property type="match status" value="1"/>
</dbReference>
<evidence type="ECO:0000256" key="2">
    <source>
        <dbReference type="ARBA" id="ARBA00005528"/>
    </source>
</evidence>
<protein>
    <recommendedName>
        <fullName evidence="4 12">Ribosomal RNA small subunit methyltransferase E</fullName>
        <ecNumber evidence="3 12">2.1.1.193</ecNumber>
    </recommendedName>
</protein>
<evidence type="ECO:0000256" key="4">
    <source>
        <dbReference type="ARBA" id="ARBA00013673"/>
    </source>
</evidence>
<dbReference type="EC" id="2.1.1.193" evidence="3 12"/>